<keyword evidence="14" id="KW-1185">Reference proteome</keyword>
<dbReference type="Proteomes" id="UP000199031">
    <property type="component" value="Unassembled WGS sequence"/>
</dbReference>
<dbReference type="AlphaFoldDB" id="A0A1I5TLL7"/>
<keyword evidence="8" id="KW-0269">Exonuclease</keyword>
<dbReference type="PROSITE" id="PS50887">
    <property type="entry name" value="GGDEF"/>
    <property type="match status" value="1"/>
</dbReference>
<keyword evidence="5" id="KW-0547">Nucleotide-binding</keyword>
<name>A0A1I5TLL7_9BACT</name>
<evidence type="ECO:0000256" key="3">
    <source>
        <dbReference type="ARBA" id="ARBA00022679"/>
    </source>
</evidence>
<keyword evidence="4" id="KW-0540">Nuclease</keyword>
<evidence type="ECO:0000256" key="9">
    <source>
        <dbReference type="ARBA" id="ARBA00022840"/>
    </source>
</evidence>
<dbReference type="GO" id="GO:0016740">
    <property type="term" value="F:transferase activity"/>
    <property type="evidence" value="ECO:0007669"/>
    <property type="project" value="UniProtKB-KW"/>
</dbReference>
<evidence type="ECO:0000259" key="12">
    <source>
        <dbReference type="PROSITE" id="PS50887"/>
    </source>
</evidence>
<dbReference type="PANTHER" id="PTHR36528">
    <property type="entry name" value="CRISPR SYSTEM SINGLE-STRAND-SPECIFIC DEOXYRIBONUCLEASE CAS10/CSM1 (SUBTYPE III-A)"/>
    <property type="match status" value="1"/>
</dbReference>
<dbReference type="PANTHER" id="PTHR36528:SF1">
    <property type="entry name" value="CRISPR SYSTEM SINGLE-STRAND-SPECIFIC DEOXYRIBONUCLEASE CAS10_CSM1 (SUBTYPE III-A)"/>
    <property type="match status" value="1"/>
</dbReference>
<dbReference type="NCBIfam" id="TIGR02578">
    <property type="entry name" value="cas_TM1811_Csm1"/>
    <property type="match status" value="1"/>
</dbReference>
<organism evidence="13 14">
    <name type="scientific">Parafilimonas terrae</name>
    <dbReference type="NCBI Taxonomy" id="1465490"/>
    <lineage>
        <taxon>Bacteria</taxon>
        <taxon>Pseudomonadati</taxon>
        <taxon>Bacteroidota</taxon>
        <taxon>Chitinophagia</taxon>
        <taxon>Chitinophagales</taxon>
        <taxon>Chitinophagaceae</taxon>
        <taxon>Parafilimonas</taxon>
    </lineage>
</organism>
<dbReference type="InterPro" id="IPR054767">
    <property type="entry name" value="Cas10-Cmr2_palm2"/>
</dbReference>
<reference evidence="13 14" key="1">
    <citation type="submission" date="2016-10" db="EMBL/GenBank/DDBJ databases">
        <authorList>
            <person name="de Groot N.N."/>
        </authorList>
    </citation>
    <scope>NUCLEOTIDE SEQUENCE [LARGE SCALE GENOMIC DNA]</scope>
    <source>
        <strain evidence="13 14">DSM 28286</strain>
    </source>
</reference>
<dbReference type="GO" id="GO:0005524">
    <property type="term" value="F:ATP binding"/>
    <property type="evidence" value="ECO:0007669"/>
    <property type="project" value="UniProtKB-KW"/>
</dbReference>
<evidence type="ECO:0000256" key="7">
    <source>
        <dbReference type="ARBA" id="ARBA00022801"/>
    </source>
</evidence>
<protein>
    <recommendedName>
        <fullName evidence="2">CRISPR system single-strand-specific deoxyribonuclease Cas10/Csm1 (subtype III-A)</fullName>
    </recommendedName>
    <alternativeName>
        <fullName evidence="11">Cyclic oligoadenylate synthase</fullName>
    </alternativeName>
</protein>
<dbReference type="InterPro" id="IPR000160">
    <property type="entry name" value="GGDEF_dom"/>
</dbReference>
<keyword evidence="7" id="KW-0378">Hydrolase</keyword>
<evidence type="ECO:0000256" key="5">
    <source>
        <dbReference type="ARBA" id="ARBA00022741"/>
    </source>
</evidence>
<evidence type="ECO:0000256" key="11">
    <source>
        <dbReference type="ARBA" id="ARBA00032922"/>
    </source>
</evidence>
<dbReference type="STRING" id="1465490.SAMN05444277_102166"/>
<keyword evidence="9" id="KW-0067">ATP-binding</keyword>
<evidence type="ECO:0000256" key="8">
    <source>
        <dbReference type="ARBA" id="ARBA00022839"/>
    </source>
</evidence>
<proteinExistence type="inferred from homology"/>
<dbReference type="RefSeq" id="WP_090655749.1">
    <property type="nucleotide sequence ID" value="NZ_FOXQ01000002.1"/>
</dbReference>
<evidence type="ECO:0000256" key="6">
    <source>
        <dbReference type="ARBA" id="ARBA00022759"/>
    </source>
</evidence>
<evidence type="ECO:0000256" key="4">
    <source>
        <dbReference type="ARBA" id="ARBA00022722"/>
    </source>
</evidence>
<dbReference type="InterPro" id="IPR013408">
    <property type="entry name" value="Cas10/Csm1"/>
</dbReference>
<dbReference type="GO" id="GO:0051607">
    <property type="term" value="P:defense response to virus"/>
    <property type="evidence" value="ECO:0007669"/>
    <property type="project" value="UniProtKB-KW"/>
</dbReference>
<keyword evidence="10" id="KW-0051">Antiviral defense</keyword>
<evidence type="ECO:0000256" key="10">
    <source>
        <dbReference type="ARBA" id="ARBA00023118"/>
    </source>
</evidence>
<dbReference type="InterPro" id="IPR043128">
    <property type="entry name" value="Rev_trsase/Diguanyl_cyclase"/>
</dbReference>
<dbReference type="Gene3D" id="3.30.70.270">
    <property type="match status" value="1"/>
</dbReference>
<dbReference type="Pfam" id="PF18211">
    <property type="entry name" value="Csm1_B"/>
    <property type="match status" value="1"/>
</dbReference>
<evidence type="ECO:0000256" key="2">
    <source>
        <dbReference type="ARBA" id="ARBA00014333"/>
    </source>
</evidence>
<gene>
    <name evidence="13" type="ORF">SAMN05444277_102166</name>
</gene>
<dbReference type="InterPro" id="IPR052117">
    <property type="entry name" value="Cas10/Csm1_subtype-III-A"/>
</dbReference>
<evidence type="ECO:0000313" key="13">
    <source>
        <dbReference type="EMBL" id="SFP83226.1"/>
    </source>
</evidence>
<comment type="similarity">
    <text evidence="1">Belongs to the CRISPR-associated Cas10/Csm1 family.</text>
</comment>
<evidence type="ECO:0000256" key="1">
    <source>
        <dbReference type="ARBA" id="ARBA00005700"/>
    </source>
</evidence>
<dbReference type="EMBL" id="FOXQ01000002">
    <property type="protein sequence ID" value="SFP83226.1"/>
    <property type="molecule type" value="Genomic_DNA"/>
</dbReference>
<keyword evidence="6" id="KW-0255">Endonuclease</keyword>
<dbReference type="Pfam" id="PF22335">
    <property type="entry name" value="Cas10-Cmr2_palm2"/>
    <property type="match status" value="1"/>
</dbReference>
<keyword evidence="3" id="KW-0808">Transferase</keyword>
<dbReference type="InterPro" id="IPR041062">
    <property type="entry name" value="Csm1_B"/>
</dbReference>
<feature type="domain" description="GGDEF" evidence="12">
    <location>
        <begin position="254"/>
        <end position="406"/>
    </location>
</feature>
<dbReference type="OrthoDB" id="9768769at2"/>
<dbReference type="GO" id="GO:0004519">
    <property type="term" value="F:endonuclease activity"/>
    <property type="evidence" value="ECO:0007669"/>
    <property type="project" value="UniProtKB-KW"/>
</dbReference>
<accession>A0A1I5TLL7</accession>
<evidence type="ECO:0000313" key="14">
    <source>
        <dbReference type="Proteomes" id="UP000199031"/>
    </source>
</evidence>
<sequence length="543" mass="63096">MSYIIKAEINGIQDFIFNIQSKGAAKALKARSFTIEACCYLIEKIFEESFPKGNKIFTGGGNVYFETGIENINEEEFRKAYSEKTSLIIKALLPYQLTASFSYSFFDNRQAFGIFIKSLNEKLNSNKLRFGVNDINVFLPNAGLHKNQSDFMSLTSTYARNNSFEIRQDNNDNRKLVTGEGVALLNQKIIFNNRPSGFLIPLPTWNSDLLFNYQDVITEIKLQDDEDEYAAPKKDNIISFEYLAAFAKKRTGTDNLGILKLDIDNLGKLFQKLNQKEQNAFLSKKMQFFFREAIIKLLDSTVTINNEKYRLKDNIYTVYAGGDDCFFIGAWDAIIEFAIKLQKEFSKFETEIRKKINVFTKPITLSAAIILVDSHFPVVRFAEIVEDDLKTAKATKANEQFDASGEQMKNNISFMGHVFSWEEFYELIEVKDTMNEMINEYNESNAFLHRIINSFEGSDKIYWQKCKESKPFNPSVLWRFIYSFRDIRHKPYFNTSGLHDKFFSEKNGYYRRYIWEHFSPGKEISQVMPVAARWTELLNRNKN</sequence>
<dbReference type="GO" id="GO:0004527">
    <property type="term" value="F:exonuclease activity"/>
    <property type="evidence" value="ECO:0007669"/>
    <property type="project" value="UniProtKB-KW"/>
</dbReference>